<accession>A0A1S8CH74</accession>
<feature type="domain" description="Response regulatory" evidence="2">
    <location>
        <begin position="161"/>
        <end position="281"/>
    </location>
</feature>
<comment type="caution">
    <text evidence="3">The sequence shown here is derived from an EMBL/GenBank/DDBJ whole genome shotgun (WGS) entry which is preliminary data.</text>
</comment>
<dbReference type="Proteomes" id="UP000216021">
    <property type="component" value="Unassembled WGS sequence"/>
</dbReference>
<dbReference type="AlphaFoldDB" id="A0A1S8CH74"/>
<evidence type="ECO:0000256" key="1">
    <source>
        <dbReference type="PROSITE-ProRule" id="PRU00169"/>
    </source>
</evidence>
<evidence type="ECO:0000313" key="3">
    <source>
        <dbReference type="EMBL" id="OMQ20997.1"/>
    </source>
</evidence>
<proteinExistence type="predicted"/>
<name>A0A1S8CH74_9GAMM</name>
<evidence type="ECO:0000313" key="4">
    <source>
        <dbReference type="Proteomes" id="UP000216021"/>
    </source>
</evidence>
<evidence type="ECO:0000259" key="2">
    <source>
        <dbReference type="PROSITE" id="PS50110"/>
    </source>
</evidence>
<dbReference type="GO" id="GO:0016301">
    <property type="term" value="F:kinase activity"/>
    <property type="evidence" value="ECO:0007669"/>
    <property type="project" value="UniProtKB-KW"/>
</dbReference>
<dbReference type="STRING" id="2034155.BMI79_15600"/>
<keyword evidence="3" id="KW-0418">Kinase</keyword>
<protein>
    <submittedName>
        <fullName evidence="3">Histidine kinase</fullName>
    </submittedName>
</protein>
<dbReference type="PROSITE" id="PS50110">
    <property type="entry name" value="RESPONSE_REGULATORY"/>
    <property type="match status" value="1"/>
</dbReference>
<dbReference type="InterPro" id="IPR011006">
    <property type="entry name" value="CheY-like_superfamily"/>
</dbReference>
<dbReference type="InterPro" id="IPR013975">
    <property type="entry name" value="Tscrpt_reg_BetR_N"/>
</dbReference>
<keyword evidence="1" id="KW-0597">Phosphoprotein</keyword>
<organism evidence="3 4">
    <name type="scientific">Serratia oryzae</name>
    <dbReference type="NCBI Taxonomy" id="2034155"/>
    <lineage>
        <taxon>Bacteria</taxon>
        <taxon>Pseudomonadati</taxon>
        <taxon>Pseudomonadota</taxon>
        <taxon>Gammaproteobacteria</taxon>
        <taxon>Enterobacterales</taxon>
        <taxon>Yersiniaceae</taxon>
        <taxon>Serratia</taxon>
    </lineage>
</organism>
<dbReference type="EMBL" id="MOXD01000009">
    <property type="protein sequence ID" value="OMQ20997.1"/>
    <property type="molecule type" value="Genomic_DNA"/>
</dbReference>
<reference evidence="3 4" key="1">
    <citation type="submission" date="2016-11" db="EMBL/GenBank/DDBJ databases">
        <title>Rahnella oryzae sp. nov., isolated from rice root.</title>
        <authorList>
            <person name="Zhang X.-X."/>
            <person name="Zhang J."/>
        </authorList>
    </citation>
    <scope>NUCLEOTIDE SEQUENCE [LARGE SCALE GENOMIC DNA]</scope>
    <source>
        <strain evidence="3 4">J11-6</strain>
    </source>
</reference>
<feature type="modified residue" description="4-aspartylphosphate" evidence="1">
    <location>
        <position position="210"/>
    </location>
</feature>
<dbReference type="Pfam" id="PF08667">
    <property type="entry name" value="BetR"/>
    <property type="match status" value="1"/>
</dbReference>
<dbReference type="GO" id="GO:0000160">
    <property type="term" value="P:phosphorelay signal transduction system"/>
    <property type="evidence" value="ECO:0007669"/>
    <property type="project" value="InterPro"/>
</dbReference>
<keyword evidence="4" id="KW-1185">Reference proteome</keyword>
<gene>
    <name evidence="3" type="ORF">BMI79_15600</name>
</gene>
<sequence>MYNNHQKFDSQSIAGKVRELFLHHGIGKRQHAKELSHILDLSFSHAHRKLKGQSPWTLEQISRVAVALGEKPAAIIDLVPESDALAQTMAQDAIFWVAGVELPCVGYIGDELTGGRLAEFVALLQEGQWTIYRADEAPAGQRFCVELIEIRPNSVEDERLSIAVLDDAHQVADELTKYLNAQGFSAVAFYDVASFCQALIKSPFDGYVVDWLIGQETAQKCIETIRTSDHPDAPVLVLTGQLGTDLRESEIARAMRDYDVLGPYEKPVRLHVIEAALQRCFNL</sequence>
<dbReference type="InterPro" id="IPR001789">
    <property type="entry name" value="Sig_transdc_resp-reg_receiver"/>
</dbReference>
<dbReference type="RefSeq" id="WP_076943134.1">
    <property type="nucleotide sequence ID" value="NZ_MOXD01000009.1"/>
</dbReference>
<dbReference type="Gene3D" id="3.40.50.2300">
    <property type="match status" value="1"/>
</dbReference>
<dbReference type="SUPFAM" id="SSF52172">
    <property type="entry name" value="CheY-like"/>
    <property type="match status" value="1"/>
</dbReference>
<keyword evidence="3" id="KW-0808">Transferase</keyword>
<dbReference type="OrthoDB" id="6492361at2"/>